<dbReference type="InterPro" id="IPR011043">
    <property type="entry name" value="Gal_Oxase/kelch_b-propeller"/>
</dbReference>
<keyword evidence="4" id="KW-0812">Transmembrane</keyword>
<gene>
    <name evidence="5" type="ORF">LRAMOSA03248</name>
</gene>
<protein>
    <recommendedName>
        <fullName evidence="6">Galactose oxidase</fullName>
    </recommendedName>
</protein>
<dbReference type="AlphaFoldDB" id="A0A077WUR3"/>
<reference evidence="5" key="1">
    <citation type="journal article" date="2014" name="Genome Announc.">
        <title>De novo whole-genome sequence and genome annotation of Lichtheimia ramosa.</title>
        <authorList>
            <person name="Linde J."/>
            <person name="Schwartze V."/>
            <person name="Binder U."/>
            <person name="Lass-Florl C."/>
            <person name="Voigt K."/>
            <person name="Horn F."/>
        </authorList>
    </citation>
    <scope>NUCLEOTIDE SEQUENCE</scope>
    <source>
        <strain evidence="5">JMRC FSU:6197</strain>
    </source>
</reference>
<evidence type="ECO:0000256" key="3">
    <source>
        <dbReference type="SAM" id="MobiDB-lite"/>
    </source>
</evidence>
<dbReference type="Pfam" id="PF01344">
    <property type="entry name" value="Kelch_1"/>
    <property type="match status" value="1"/>
</dbReference>
<evidence type="ECO:0000313" key="5">
    <source>
        <dbReference type="EMBL" id="CDS10984.1"/>
    </source>
</evidence>
<evidence type="ECO:0000256" key="1">
    <source>
        <dbReference type="ARBA" id="ARBA00022441"/>
    </source>
</evidence>
<accession>A0A077WUR3</accession>
<sequence length="565" mass="61116">MAYTAVGRFGHSAVLVNDSIYFYGGDTSITSSASTPLWISDMAILPIDVSYPLTDPPWKPASGPQSSVGGPVVYSHIAFVGGHNGGNMIIVGGIMPTSEKSASDDGTTAYSYDCDVGRWNSFTLPSFNYLNRQGAASSIWGGKRAVSSSGTAATAGGIGSKQQLPANMYLVNSLYPSNSTMSATTTPMPPLRYGHTQTLINDKTIVILGGFDSLSGEAVSLADIWLYDIDTNQWSHLEAKLDKDNKPASRSSHSQVLMPDGISILMQVLISCDRDFLLTLRFYSYGGYDGYHVYNDVAVLDTRTWTWTIKNTNAAVQGRADHTATMVGTNMIVAFGFTGVSTALTVMSDIEVLDTVTWSWTSVYSPSSEYGSGGSPNRGIGKTTAVMPSTPSMAIVAGAVTGVLVVLVFIIVALYMFNYHQQRRKKKHQQALPQHHLPRDSLPPPPSPPSPPVDDIKEQNHMVDLPRAPTQLRIDPYYHHRQQQQHAILPSPWTPTLRQSFPPASSEWAIRRAATTPHRYFSISKPDEPSSISSSSGGGVALPRSQIRRAATTPHAASRICASIR</sequence>
<evidence type="ECO:0000256" key="4">
    <source>
        <dbReference type="SAM" id="Phobius"/>
    </source>
</evidence>
<feature type="region of interest" description="Disordered" evidence="3">
    <location>
        <begin position="521"/>
        <end position="541"/>
    </location>
</feature>
<dbReference type="SUPFAM" id="SSF50965">
    <property type="entry name" value="Galactose oxidase, central domain"/>
    <property type="match status" value="1"/>
</dbReference>
<dbReference type="PANTHER" id="PTHR46093">
    <property type="entry name" value="ACYL-COA-BINDING DOMAIN-CONTAINING PROTEIN 5"/>
    <property type="match status" value="1"/>
</dbReference>
<proteinExistence type="predicted"/>
<dbReference type="InterPro" id="IPR015915">
    <property type="entry name" value="Kelch-typ_b-propeller"/>
</dbReference>
<keyword evidence="4" id="KW-0472">Membrane</keyword>
<evidence type="ECO:0008006" key="6">
    <source>
        <dbReference type="Google" id="ProtNLM"/>
    </source>
</evidence>
<keyword evidence="4" id="KW-1133">Transmembrane helix</keyword>
<dbReference type="SUPFAM" id="SSF117281">
    <property type="entry name" value="Kelch motif"/>
    <property type="match status" value="1"/>
</dbReference>
<feature type="transmembrane region" description="Helical" evidence="4">
    <location>
        <begin position="393"/>
        <end position="417"/>
    </location>
</feature>
<dbReference type="InterPro" id="IPR006652">
    <property type="entry name" value="Kelch_1"/>
</dbReference>
<keyword evidence="1" id="KW-0880">Kelch repeat</keyword>
<dbReference type="Gene3D" id="2.120.10.80">
    <property type="entry name" value="Kelch-type beta propeller"/>
    <property type="match status" value="2"/>
</dbReference>
<dbReference type="EMBL" id="LK023346">
    <property type="protein sequence ID" value="CDS10984.1"/>
    <property type="molecule type" value="Genomic_DNA"/>
</dbReference>
<dbReference type="PANTHER" id="PTHR46093:SF18">
    <property type="entry name" value="FIBRONECTIN TYPE-III DOMAIN-CONTAINING PROTEIN"/>
    <property type="match status" value="1"/>
</dbReference>
<feature type="region of interest" description="Disordered" evidence="3">
    <location>
        <begin position="426"/>
        <end position="457"/>
    </location>
</feature>
<feature type="compositionally biased region" description="Pro residues" evidence="3">
    <location>
        <begin position="441"/>
        <end position="452"/>
    </location>
</feature>
<name>A0A077WUR3_9FUNG</name>
<keyword evidence="2" id="KW-0677">Repeat</keyword>
<dbReference type="Pfam" id="PF24681">
    <property type="entry name" value="Kelch_KLHDC2_KLHL20_DRC7"/>
    <property type="match status" value="1"/>
</dbReference>
<dbReference type="OrthoDB" id="432528at2759"/>
<evidence type="ECO:0000256" key="2">
    <source>
        <dbReference type="ARBA" id="ARBA00022737"/>
    </source>
</evidence>
<organism evidence="5">
    <name type="scientific">Lichtheimia ramosa</name>
    <dbReference type="NCBI Taxonomy" id="688394"/>
    <lineage>
        <taxon>Eukaryota</taxon>
        <taxon>Fungi</taxon>
        <taxon>Fungi incertae sedis</taxon>
        <taxon>Mucoromycota</taxon>
        <taxon>Mucoromycotina</taxon>
        <taxon>Mucoromycetes</taxon>
        <taxon>Mucorales</taxon>
        <taxon>Lichtheimiaceae</taxon>
        <taxon>Lichtheimia</taxon>
    </lineage>
</organism>